<dbReference type="RefSeq" id="WP_086817688.1">
    <property type="nucleotide sequence ID" value="NZ_BJMM01000003.1"/>
</dbReference>
<accession>A0A4Y3QTB3</accession>
<feature type="region of interest" description="Disordered" evidence="8">
    <location>
        <begin position="544"/>
        <end position="563"/>
    </location>
</feature>
<comment type="similarity">
    <text evidence="1 7">Belongs to the heat shock protein 70 family.</text>
</comment>
<evidence type="ECO:0000313" key="9">
    <source>
        <dbReference type="EMBL" id="GEB48452.1"/>
    </source>
</evidence>
<keyword evidence="3 7" id="KW-0547">Nucleotide-binding</keyword>
<keyword evidence="6" id="KW-0143">Chaperone</keyword>
<dbReference type="InterPro" id="IPR018181">
    <property type="entry name" value="Heat_shock_70_CS"/>
</dbReference>
<evidence type="ECO:0000256" key="7">
    <source>
        <dbReference type="RuleBase" id="RU003322"/>
    </source>
</evidence>
<dbReference type="FunFam" id="3.90.640.10:FF:000003">
    <property type="entry name" value="Molecular chaperone DnaK"/>
    <property type="match status" value="1"/>
</dbReference>
<dbReference type="PANTHER" id="PTHR19375">
    <property type="entry name" value="HEAT SHOCK PROTEIN 70KDA"/>
    <property type="match status" value="1"/>
</dbReference>
<reference evidence="9 10" key="1">
    <citation type="submission" date="2019-06" db="EMBL/GenBank/DDBJ databases">
        <title>Whole genome shotgun sequence of Streptomyces cacaoi subsp. cacaoi NBRC 12748.</title>
        <authorList>
            <person name="Hosoyama A."/>
            <person name="Uohara A."/>
            <person name="Ohji S."/>
            <person name="Ichikawa N."/>
        </authorList>
    </citation>
    <scope>NUCLEOTIDE SEQUENCE [LARGE SCALE GENOMIC DNA]</scope>
    <source>
        <strain evidence="9 10">NBRC 12748</strain>
    </source>
</reference>
<evidence type="ECO:0000256" key="2">
    <source>
        <dbReference type="ARBA" id="ARBA00022553"/>
    </source>
</evidence>
<evidence type="ECO:0000256" key="8">
    <source>
        <dbReference type="SAM" id="MobiDB-lite"/>
    </source>
</evidence>
<dbReference type="OrthoDB" id="3891149at2"/>
<dbReference type="PROSITE" id="PS00297">
    <property type="entry name" value="HSP70_1"/>
    <property type="match status" value="1"/>
</dbReference>
<keyword evidence="10" id="KW-1185">Reference proteome</keyword>
<keyword evidence="4 7" id="KW-0067">ATP-binding</keyword>
<gene>
    <name evidence="9" type="ORF">SCA03_10030</name>
</gene>
<dbReference type="GO" id="GO:0005524">
    <property type="term" value="F:ATP binding"/>
    <property type="evidence" value="ECO:0007669"/>
    <property type="project" value="UniProtKB-KW"/>
</dbReference>
<evidence type="ECO:0008006" key="11">
    <source>
        <dbReference type="Google" id="ProtNLM"/>
    </source>
</evidence>
<evidence type="ECO:0000256" key="4">
    <source>
        <dbReference type="ARBA" id="ARBA00022840"/>
    </source>
</evidence>
<name>A0A4Y3QTB3_STRCI</name>
<dbReference type="SUPFAM" id="SSF53067">
    <property type="entry name" value="Actin-like ATPase domain"/>
    <property type="match status" value="2"/>
</dbReference>
<proteinExistence type="inferred from homology"/>
<comment type="caution">
    <text evidence="9">The sequence shown here is derived from an EMBL/GenBank/DDBJ whole genome shotgun (WGS) entry which is preliminary data.</text>
</comment>
<sequence length="715" mass="78790">MRAVGIDLGTTNSAVAAYDAARGEARMLPAEGGRTWTPSVIGLRRADGKEKQLVGEVAVNWAARAPRDTIFSVKRLMGRHFDDEVVAKARERLNYRIVRGPQDDPRAHVELGDETCTPAQLSALLLRQLAANASRSLGEEVTHAVITVPAYFLDAQRAATREAAERAGLHVKKIIDEPTAAAVAFFGLDKNPGDRSRILVYDLGGGTFDISVLNAVKDAEGHGQFHILQYSGDNWLGGDDFDLAIVEYIIASMKREHGVDPSHDKGFLMTAKAKAEQAKRTLNEDTVAYIVIPAAYRTGEGRPLDVELVLTREQFDKMIEPMVRRTMELVERTLEEQDLTPDDISDVLLVGGATYTRKVYETVESHFGREKVRRNINPMECVGLGAGILAGTLHGVECPEPACRRPNDDAASRCTECGASLVNAPVFGETGLNEVTGPSMGIAAVRGNRRDVFVPIIPRNTPYPLPEPQQRSFEATDSRFIRVPVYEGDDPVASRNAEQGVIEFELPEEIDPHSRVDVSFNYTVNRTINVRISVAGTDMVKVDTPRRQLPPTPAPEPTQETDNGWNEQLLSYVMGHTEEFLQSYEAHIEPNQRMKVNRDLEQAQRALDHGETGEYERLTGLLYDDMLHQCGLASKFAQAERAAEGASPELTGLINEAVRLVKEAHARGNPEQLSQQERNLTTLVARALTEANVAEVPTEEGFGGELRIPDHRLDT</sequence>
<dbReference type="AlphaFoldDB" id="A0A4Y3QTB3"/>
<evidence type="ECO:0000256" key="1">
    <source>
        <dbReference type="ARBA" id="ARBA00007381"/>
    </source>
</evidence>
<protein>
    <recommendedName>
        <fullName evidence="11">Hsp70 family protein</fullName>
    </recommendedName>
</protein>
<evidence type="ECO:0000313" key="10">
    <source>
        <dbReference type="Proteomes" id="UP000319210"/>
    </source>
</evidence>
<dbReference type="InterPro" id="IPR013126">
    <property type="entry name" value="Hsp_70_fam"/>
</dbReference>
<dbReference type="InterPro" id="IPR029047">
    <property type="entry name" value="HSP70_peptide-bd_sf"/>
</dbReference>
<dbReference type="InterPro" id="IPR043129">
    <property type="entry name" value="ATPase_NBD"/>
</dbReference>
<keyword evidence="5" id="KW-0346">Stress response</keyword>
<dbReference type="Gene3D" id="2.60.34.10">
    <property type="entry name" value="Substrate Binding Domain Of DNAk, Chain A, domain 1"/>
    <property type="match status" value="1"/>
</dbReference>
<dbReference type="Proteomes" id="UP000319210">
    <property type="component" value="Unassembled WGS sequence"/>
</dbReference>
<dbReference type="GO" id="GO:0140662">
    <property type="term" value="F:ATP-dependent protein folding chaperone"/>
    <property type="evidence" value="ECO:0007669"/>
    <property type="project" value="InterPro"/>
</dbReference>
<evidence type="ECO:0000256" key="6">
    <source>
        <dbReference type="ARBA" id="ARBA00023186"/>
    </source>
</evidence>
<keyword evidence="2" id="KW-0597">Phosphoprotein</keyword>
<dbReference type="PRINTS" id="PR00301">
    <property type="entry name" value="HEATSHOCK70"/>
</dbReference>
<dbReference type="Gene3D" id="3.30.420.40">
    <property type="match status" value="2"/>
</dbReference>
<dbReference type="SUPFAM" id="SSF100920">
    <property type="entry name" value="Heat shock protein 70kD (HSP70), peptide-binding domain"/>
    <property type="match status" value="1"/>
</dbReference>
<dbReference type="EMBL" id="BJMM01000003">
    <property type="protein sequence ID" value="GEB48452.1"/>
    <property type="molecule type" value="Genomic_DNA"/>
</dbReference>
<evidence type="ECO:0000256" key="3">
    <source>
        <dbReference type="ARBA" id="ARBA00022741"/>
    </source>
</evidence>
<dbReference type="Pfam" id="PF00012">
    <property type="entry name" value="HSP70"/>
    <property type="match status" value="1"/>
</dbReference>
<dbReference type="PROSITE" id="PS00329">
    <property type="entry name" value="HSP70_2"/>
    <property type="match status" value="1"/>
</dbReference>
<organism evidence="9 10">
    <name type="scientific">Streptomyces cacaoi</name>
    <dbReference type="NCBI Taxonomy" id="1898"/>
    <lineage>
        <taxon>Bacteria</taxon>
        <taxon>Bacillati</taxon>
        <taxon>Actinomycetota</taxon>
        <taxon>Actinomycetes</taxon>
        <taxon>Kitasatosporales</taxon>
        <taxon>Streptomycetaceae</taxon>
        <taxon>Streptomyces</taxon>
    </lineage>
</organism>
<evidence type="ECO:0000256" key="5">
    <source>
        <dbReference type="ARBA" id="ARBA00023016"/>
    </source>
</evidence>
<dbReference type="Gene3D" id="3.90.640.10">
    <property type="entry name" value="Actin, Chain A, domain 4"/>
    <property type="match status" value="1"/>
</dbReference>